<comment type="caution">
    <text evidence="3">The sequence shown here is derived from an EMBL/GenBank/DDBJ whole genome shotgun (WGS) entry which is preliminary data.</text>
</comment>
<evidence type="ECO:0000256" key="1">
    <source>
        <dbReference type="SAM" id="MobiDB-lite"/>
    </source>
</evidence>
<accession>A0ABU9V057</accession>
<feature type="compositionally biased region" description="Basic and acidic residues" evidence="1">
    <location>
        <begin position="59"/>
        <end position="74"/>
    </location>
</feature>
<evidence type="ECO:0000313" key="3">
    <source>
        <dbReference type="EMBL" id="MEN0578019.1"/>
    </source>
</evidence>
<protein>
    <submittedName>
        <fullName evidence="3">Uncharacterized protein</fullName>
    </submittedName>
</protein>
<name>A0ABU9V057_9ENTR</name>
<dbReference type="Proteomes" id="UP001411173">
    <property type="component" value="Unassembled WGS sequence"/>
</dbReference>
<reference evidence="3 4" key="1">
    <citation type="submission" date="2024-02" db="EMBL/GenBank/DDBJ databases">
        <title>Whole genome of MDR Enterobacteriaceae from southern Thailand.</title>
        <authorList>
            <person name="Surachat K."/>
        </authorList>
    </citation>
    <scope>NUCLEOTIDE SEQUENCE [LARGE SCALE GENOMIC DNA]</scope>
    <source>
        <strain evidence="3 4">PSU_29</strain>
    </source>
</reference>
<sequence length="89" mass="10537">MLRPLNVKPLLILACITFPVLADARPDLSNPEIWQEKKTTDRENPDPCEVLQPSACPGYDDKKTDLQKEQERREKNRWYKRVETGKWRE</sequence>
<feature type="region of interest" description="Disordered" evidence="1">
    <location>
        <begin position="29"/>
        <end position="74"/>
    </location>
</feature>
<feature type="compositionally biased region" description="Basic and acidic residues" evidence="1">
    <location>
        <begin position="34"/>
        <end position="45"/>
    </location>
</feature>
<gene>
    <name evidence="3" type="ORF">AAIG39_03220</name>
</gene>
<evidence type="ECO:0000313" key="4">
    <source>
        <dbReference type="Proteomes" id="UP001411173"/>
    </source>
</evidence>
<feature type="chain" id="PRO_5045216275" evidence="2">
    <location>
        <begin position="25"/>
        <end position="89"/>
    </location>
</feature>
<keyword evidence="4" id="KW-1185">Reference proteome</keyword>
<dbReference type="EMBL" id="JBCIVJ010000002">
    <property type="protein sequence ID" value="MEN0578019.1"/>
    <property type="molecule type" value="Genomic_DNA"/>
</dbReference>
<proteinExistence type="predicted"/>
<evidence type="ECO:0000256" key="2">
    <source>
        <dbReference type="SAM" id="SignalP"/>
    </source>
</evidence>
<feature type="signal peptide" evidence="2">
    <location>
        <begin position="1"/>
        <end position="24"/>
    </location>
</feature>
<keyword evidence="2" id="KW-0732">Signal</keyword>
<organism evidence="3 4">
    <name type="scientific">Phytobacter palmae</name>
    <dbReference type="NCBI Taxonomy" id="1855371"/>
    <lineage>
        <taxon>Bacteria</taxon>
        <taxon>Pseudomonadati</taxon>
        <taxon>Pseudomonadota</taxon>
        <taxon>Gammaproteobacteria</taxon>
        <taxon>Enterobacterales</taxon>
        <taxon>Enterobacteriaceae</taxon>
        <taxon>Phytobacter</taxon>
    </lineage>
</organism>
<dbReference type="RefSeq" id="WP_090083925.1">
    <property type="nucleotide sequence ID" value="NZ_JBCIVJ010000002.1"/>
</dbReference>